<dbReference type="GO" id="GO:0006313">
    <property type="term" value="P:DNA transposition"/>
    <property type="evidence" value="ECO:0007669"/>
    <property type="project" value="InterPro"/>
</dbReference>
<proteinExistence type="predicted"/>
<evidence type="ECO:0000313" key="3">
    <source>
        <dbReference type="Proteomes" id="UP000316388"/>
    </source>
</evidence>
<dbReference type="GO" id="GO:0004803">
    <property type="term" value="F:transposase activity"/>
    <property type="evidence" value="ECO:0007669"/>
    <property type="project" value="InterPro"/>
</dbReference>
<protein>
    <submittedName>
        <fullName evidence="2">Tn3 transposase DDE domain protein</fullName>
    </submittedName>
</protein>
<evidence type="ECO:0000313" key="2">
    <source>
        <dbReference type="EMBL" id="TSE33702.1"/>
    </source>
</evidence>
<dbReference type="EMBL" id="VJOO01000057">
    <property type="protein sequence ID" value="TSE33702.1"/>
    <property type="molecule type" value="Genomic_DNA"/>
</dbReference>
<reference evidence="2 3" key="1">
    <citation type="submission" date="2019-07" db="EMBL/GenBank/DDBJ databases">
        <title>Tepidimonas fonticaldi AT-A2 draft genome.</title>
        <authorList>
            <person name="Da Costa M.S."/>
            <person name="Froufe H.J.C."/>
            <person name="Egas C."/>
            <person name="Albuquerque L."/>
        </authorList>
    </citation>
    <scope>NUCLEOTIDE SEQUENCE [LARGE SCALE GENOMIC DNA]</scope>
    <source>
        <strain evidence="2 3">AT-A2</strain>
    </source>
</reference>
<dbReference type="AlphaFoldDB" id="A0A554XCX6"/>
<dbReference type="InterPro" id="IPR002513">
    <property type="entry name" value="Tn3_Tnp_DDE_dom"/>
</dbReference>
<comment type="caution">
    <text evidence="2">The sequence shown here is derived from an EMBL/GenBank/DDBJ whole genome shotgun (WGS) entry which is preliminary data.</text>
</comment>
<gene>
    <name evidence="2" type="ORF">Tfont_02765</name>
</gene>
<accession>A0A554XCX6</accession>
<organism evidence="2 3">
    <name type="scientific">Tepidimonas fonticaldi</name>
    <dbReference type="NCBI Taxonomy" id="1101373"/>
    <lineage>
        <taxon>Bacteria</taxon>
        <taxon>Pseudomonadati</taxon>
        <taxon>Pseudomonadota</taxon>
        <taxon>Betaproteobacteria</taxon>
        <taxon>Burkholderiales</taxon>
        <taxon>Tepidimonas</taxon>
    </lineage>
</organism>
<dbReference type="Pfam" id="PF01526">
    <property type="entry name" value="DDE_Tnp_Tn3"/>
    <property type="match status" value="1"/>
</dbReference>
<dbReference type="Proteomes" id="UP000316388">
    <property type="component" value="Unassembled WGS sequence"/>
</dbReference>
<evidence type="ECO:0000259" key="1">
    <source>
        <dbReference type="Pfam" id="PF01526"/>
    </source>
</evidence>
<feature type="domain" description="Tn3 transposase DDE" evidence="1">
    <location>
        <begin position="2"/>
        <end position="116"/>
    </location>
</feature>
<sequence length="141" mass="15912">MQLGRLLRTAFLADYFVKDAFRNELRRVLNRGEAVNALKRAIYTGRISPAQAKRVDEMQAVADALSLMANIVMAWNTSQMQAVLDRWSNRRQVIPPELIGKIAPTRLESINLRGVFRFPVDRYADQILPSRPNASITGTNG</sequence>
<name>A0A554XCX6_9BURK</name>